<accession>A0ACC2RQ10</accession>
<gene>
    <name evidence="1" type="ORF">DSO57_1037197</name>
</gene>
<sequence>MISTPLPWIRFSSLPDTKRVALDSGGRELQCPHPLVGIWIPQVRRIRVSGKDMVQIARFWESR</sequence>
<evidence type="ECO:0000313" key="1">
    <source>
        <dbReference type="EMBL" id="KAJ9052136.1"/>
    </source>
</evidence>
<evidence type="ECO:0000313" key="2">
    <source>
        <dbReference type="Proteomes" id="UP001165960"/>
    </source>
</evidence>
<protein>
    <submittedName>
        <fullName evidence="1">Uncharacterized protein</fullName>
    </submittedName>
</protein>
<comment type="caution">
    <text evidence="1">The sequence shown here is derived from an EMBL/GenBank/DDBJ whole genome shotgun (WGS) entry which is preliminary data.</text>
</comment>
<reference evidence="1" key="1">
    <citation type="submission" date="2022-04" db="EMBL/GenBank/DDBJ databases">
        <title>Genome of the entomopathogenic fungus Entomophthora muscae.</title>
        <authorList>
            <person name="Elya C."/>
            <person name="Lovett B.R."/>
            <person name="Lee E."/>
            <person name="Macias A.M."/>
            <person name="Hajek A.E."/>
            <person name="De Bivort B.L."/>
            <person name="Kasson M.T."/>
            <person name="De Fine Licht H.H."/>
            <person name="Stajich J.E."/>
        </authorList>
    </citation>
    <scope>NUCLEOTIDE SEQUENCE</scope>
    <source>
        <strain evidence="1">Berkeley</strain>
    </source>
</reference>
<dbReference type="EMBL" id="QTSX02006778">
    <property type="protein sequence ID" value="KAJ9052136.1"/>
    <property type="molecule type" value="Genomic_DNA"/>
</dbReference>
<keyword evidence="2" id="KW-1185">Reference proteome</keyword>
<organism evidence="1 2">
    <name type="scientific">Entomophthora muscae</name>
    <dbReference type="NCBI Taxonomy" id="34485"/>
    <lineage>
        <taxon>Eukaryota</taxon>
        <taxon>Fungi</taxon>
        <taxon>Fungi incertae sedis</taxon>
        <taxon>Zoopagomycota</taxon>
        <taxon>Entomophthoromycotina</taxon>
        <taxon>Entomophthoromycetes</taxon>
        <taxon>Entomophthorales</taxon>
        <taxon>Entomophthoraceae</taxon>
        <taxon>Entomophthora</taxon>
    </lineage>
</organism>
<name>A0ACC2RQ10_9FUNG</name>
<proteinExistence type="predicted"/>
<dbReference type="Proteomes" id="UP001165960">
    <property type="component" value="Unassembled WGS sequence"/>
</dbReference>